<sequence>MSSAKPASTSTRQRKQGEQREPISRGAGARQRVLRAALEVLDEHGLPGFTMEAVARRANAGKATLYRHWQSAGALLVDAMDATFQPFPVPDTGRVETDVAQLLTAFVRLLEETPFPRLLAAFVDAAERDPALATLHADLTERRREPVLVVLDRARERGQLPGHLDVELATDLLTSPFFYRRFVAHRPIPEGMVDAVVAHVLGGEVVRRRSKPS</sequence>
<keyword evidence="1" id="KW-0805">Transcription regulation</keyword>
<accession>A0A1H1YC36</accession>
<dbReference type="InterPro" id="IPR036271">
    <property type="entry name" value="Tet_transcr_reg_TetR-rel_C_sf"/>
</dbReference>
<evidence type="ECO:0000313" key="8">
    <source>
        <dbReference type="Proteomes" id="UP000198983"/>
    </source>
</evidence>
<proteinExistence type="predicted"/>
<evidence type="ECO:0000259" key="6">
    <source>
        <dbReference type="PROSITE" id="PS50977"/>
    </source>
</evidence>
<dbReference type="PANTHER" id="PTHR30055">
    <property type="entry name" value="HTH-TYPE TRANSCRIPTIONAL REGULATOR RUTR"/>
    <property type="match status" value="1"/>
</dbReference>
<dbReference type="Proteomes" id="UP000198983">
    <property type="component" value="Chromosome I"/>
</dbReference>
<dbReference type="PRINTS" id="PR00455">
    <property type="entry name" value="HTHTETR"/>
</dbReference>
<dbReference type="SUPFAM" id="SSF48498">
    <property type="entry name" value="Tetracyclin repressor-like, C-terminal domain"/>
    <property type="match status" value="1"/>
</dbReference>
<dbReference type="Pfam" id="PF00440">
    <property type="entry name" value="TetR_N"/>
    <property type="match status" value="1"/>
</dbReference>
<dbReference type="STRING" id="117157.SAMN04489717_5407"/>
<evidence type="ECO:0000256" key="2">
    <source>
        <dbReference type="ARBA" id="ARBA00023125"/>
    </source>
</evidence>
<feature type="compositionally biased region" description="Polar residues" evidence="5">
    <location>
        <begin position="1"/>
        <end position="11"/>
    </location>
</feature>
<feature type="DNA-binding region" description="H-T-H motif" evidence="4">
    <location>
        <begin position="50"/>
        <end position="69"/>
    </location>
</feature>
<protein>
    <submittedName>
        <fullName evidence="7">DNA-binding transcriptional regulator, AcrR family</fullName>
    </submittedName>
</protein>
<organism evidence="7 8">
    <name type="scientific">Actinopolymorpha singaporensis</name>
    <dbReference type="NCBI Taxonomy" id="117157"/>
    <lineage>
        <taxon>Bacteria</taxon>
        <taxon>Bacillati</taxon>
        <taxon>Actinomycetota</taxon>
        <taxon>Actinomycetes</taxon>
        <taxon>Propionibacteriales</taxon>
        <taxon>Actinopolymorphaceae</taxon>
        <taxon>Actinopolymorpha</taxon>
    </lineage>
</organism>
<feature type="domain" description="HTH tetR-type" evidence="6">
    <location>
        <begin position="27"/>
        <end position="87"/>
    </location>
</feature>
<dbReference type="InterPro" id="IPR001647">
    <property type="entry name" value="HTH_TetR"/>
</dbReference>
<dbReference type="RefSeq" id="WP_092656310.1">
    <property type="nucleotide sequence ID" value="NZ_LT629732.1"/>
</dbReference>
<name>A0A1H1YC36_9ACTN</name>
<evidence type="ECO:0000313" key="7">
    <source>
        <dbReference type="EMBL" id="SDT18941.1"/>
    </source>
</evidence>
<keyword evidence="2 4" id="KW-0238">DNA-binding</keyword>
<dbReference type="AlphaFoldDB" id="A0A1H1YC36"/>
<dbReference type="Gene3D" id="1.10.10.60">
    <property type="entry name" value="Homeodomain-like"/>
    <property type="match status" value="1"/>
</dbReference>
<dbReference type="InterPro" id="IPR009057">
    <property type="entry name" value="Homeodomain-like_sf"/>
</dbReference>
<evidence type="ECO:0000256" key="5">
    <source>
        <dbReference type="SAM" id="MobiDB-lite"/>
    </source>
</evidence>
<dbReference type="SUPFAM" id="SSF46689">
    <property type="entry name" value="Homeodomain-like"/>
    <property type="match status" value="1"/>
</dbReference>
<dbReference type="EMBL" id="LT629732">
    <property type="protein sequence ID" value="SDT18941.1"/>
    <property type="molecule type" value="Genomic_DNA"/>
</dbReference>
<dbReference type="PROSITE" id="PS50977">
    <property type="entry name" value="HTH_TETR_2"/>
    <property type="match status" value="1"/>
</dbReference>
<dbReference type="InterPro" id="IPR011075">
    <property type="entry name" value="TetR_C"/>
</dbReference>
<dbReference type="Gene3D" id="1.10.357.10">
    <property type="entry name" value="Tetracycline Repressor, domain 2"/>
    <property type="match status" value="1"/>
</dbReference>
<evidence type="ECO:0000256" key="1">
    <source>
        <dbReference type="ARBA" id="ARBA00023015"/>
    </source>
</evidence>
<dbReference type="GO" id="GO:0000976">
    <property type="term" value="F:transcription cis-regulatory region binding"/>
    <property type="evidence" value="ECO:0007669"/>
    <property type="project" value="TreeGrafter"/>
</dbReference>
<dbReference type="GO" id="GO:0003700">
    <property type="term" value="F:DNA-binding transcription factor activity"/>
    <property type="evidence" value="ECO:0007669"/>
    <property type="project" value="TreeGrafter"/>
</dbReference>
<dbReference type="Pfam" id="PF16859">
    <property type="entry name" value="TetR_C_11"/>
    <property type="match status" value="1"/>
</dbReference>
<evidence type="ECO:0000256" key="3">
    <source>
        <dbReference type="ARBA" id="ARBA00023163"/>
    </source>
</evidence>
<gene>
    <name evidence="7" type="ORF">SAMN04489717_5407</name>
</gene>
<evidence type="ECO:0000256" key="4">
    <source>
        <dbReference type="PROSITE-ProRule" id="PRU00335"/>
    </source>
</evidence>
<reference evidence="7 8" key="1">
    <citation type="submission" date="2016-10" db="EMBL/GenBank/DDBJ databases">
        <authorList>
            <person name="de Groot N.N."/>
        </authorList>
    </citation>
    <scope>NUCLEOTIDE SEQUENCE [LARGE SCALE GENOMIC DNA]</scope>
    <source>
        <strain evidence="7 8">DSM 22024</strain>
    </source>
</reference>
<keyword evidence="8" id="KW-1185">Reference proteome</keyword>
<dbReference type="OrthoDB" id="9796019at2"/>
<dbReference type="PANTHER" id="PTHR30055:SF148">
    <property type="entry name" value="TETR-FAMILY TRANSCRIPTIONAL REGULATOR"/>
    <property type="match status" value="1"/>
</dbReference>
<keyword evidence="3" id="KW-0804">Transcription</keyword>
<feature type="region of interest" description="Disordered" evidence="5">
    <location>
        <begin position="1"/>
        <end position="28"/>
    </location>
</feature>
<dbReference type="InterPro" id="IPR050109">
    <property type="entry name" value="HTH-type_TetR-like_transc_reg"/>
</dbReference>